<evidence type="ECO:0000313" key="2">
    <source>
        <dbReference type="Proteomes" id="UP000321272"/>
    </source>
</evidence>
<gene>
    <name evidence="1" type="ORF">FGL86_10095</name>
</gene>
<dbReference type="KEGG" id="paur:FGL86_10095"/>
<dbReference type="RefSeq" id="WP_147184444.1">
    <property type="nucleotide sequence ID" value="NZ_CP042382.1"/>
</dbReference>
<organism evidence="1 2">
    <name type="scientific">Pistricoccus aurantiacus</name>
    <dbReference type="NCBI Taxonomy" id="1883414"/>
    <lineage>
        <taxon>Bacteria</taxon>
        <taxon>Pseudomonadati</taxon>
        <taxon>Pseudomonadota</taxon>
        <taxon>Gammaproteobacteria</taxon>
        <taxon>Oceanospirillales</taxon>
        <taxon>Halomonadaceae</taxon>
        <taxon>Pistricoccus</taxon>
    </lineage>
</organism>
<accession>A0A5B8SQI0</accession>
<keyword evidence="2" id="KW-1185">Reference proteome</keyword>
<dbReference type="Proteomes" id="UP000321272">
    <property type="component" value="Chromosome"/>
</dbReference>
<dbReference type="EMBL" id="CP042382">
    <property type="protein sequence ID" value="QEA39392.1"/>
    <property type="molecule type" value="Genomic_DNA"/>
</dbReference>
<protein>
    <submittedName>
        <fullName evidence="1">Uncharacterized protein</fullName>
    </submittedName>
</protein>
<name>A0A5B8SQI0_9GAMM</name>
<evidence type="ECO:0000313" key="1">
    <source>
        <dbReference type="EMBL" id="QEA39392.1"/>
    </source>
</evidence>
<dbReference type="OrthoDB" id="6167035at2"/>
<proteinExistence type="predicted"/>
<reference evidence="1 2" key="1">
    <citation type="submission" date="2019-06" db="EMBL/GenBank/DDBJ databases">
        <title>Genome analyses of bacteria isolated from kimchi.</title>
        <authorList>
            <person name="Lee S."/>
            <person name="Ahn S."/>
            <person name="Roh S."/>
        </authorList>
    </citation>
    <scope>NUCLEOTIDE SEQUENCE [LARGE SCALE GENOMIC DNA]</scope>
    <source>
        <strain evidence="1 2">CBA4606</strain>
    </source>
</reference>
<sequence>MSLVLACLLALVGCGGDDEAAAPENGVSISSSSDTQVEIVSSEPSSAALPVEMNVVMKESPRRRLMVLGEVNLPDQTRLRVRLVRDASNVSWRVMTTVAAGAFEAGPLGPSSGLVAGAYTLHVSMPPADVQPQEVKAVIGEKGRFLEGPYVENSPHGLGRIVKYATTYEVLR</sequence>
<dbReference type="AlphaFoldDB" id="A0A5B8SQI0"/>